<evidence type="ECO:0000256" key="1">
    <source>
        <dbReference type="ARBA" id="ARBA00010688"/>
    </source>
</evidence>
<dbReference type="Proteomes" id="UP000261257">
    <property type="component" value="Unassembled WGS sequence"/>
</dbReference>
<reference evidence="6 7" key="1">
    <citation type="submission" date="2018-08" db="EMBL/GenBank/DDBJ databases">
        <title>A genome reference for cultivated species of the human gut microbiota.</title>
        <authorList>
            <person name="Zou Y."/>
            <person name="Xue W."/>
            <person name="Luo G."/>
        </authorList>
    </citation>
    <scope>NUCLEOTIDE SEQUENCE [LARGE SCALE GENOMIC DNA]</scope>
    <source>
        <strain evidence="6 7">TF05-11AC</strain>
    </source>
</reference>
<accession>A0A3E4U1Q5</accession>
<dbReference type="GO" id="GO:0006796">
    <property type="term" value="P:phosphate-containing compound metabolic process"/>
    <property type="evidence" value="ECO:0007669"/>
    <property type="project" value="UniProtKB-ARBA"/>
</dbReference>
<dbReference type="PANTHER" id="PTHR10584:SF166">
    <property type="entry name" value="RIBOKINASE"/>
    <property type="match status" value="1"/>
</dbReference>
<dbReference type="EMBL" id="QSSQ01000028">
    <property type="protein sequence ID" value="RGM00017.1"/>
    <property type="molecule type" value="Genomic_DNA"/>
</dbReference>
<dbReference type="RefSeq" id="WP_117634390.1">
    <property type="nucleotide sequence ID" value="NZ_QRQF01000029.1"/>
</dbReference>
<dbReference type="InterPro" id="IPR002173">
    <property type="entry name" value="Carboh/pur_kinase_PfkB_CS"/>
</dbReference>
<comment type="caution">
    <text evidence="6">The sequence shown here is derived from an EMBL/GenBank/DDBJ whole genome shotgun (WGS) entry which is preliminary data.</text>
</comment>
<evidence type="ECO:0000256" key="3">
    <source>
        <dbReference type="ARBA" id="ARBA00022777"/>
    </source>
</evidence>
<dbReference type="GO" id="GO:0016301">
    <property type="term" value="F:kinase activity"/>
    <property type="evidence" value="ECO:0007669"/>
    <property type="project" value="UniProtKB-KW"/>
</dbReference>
<dbReference type="Pfam" id="PF00294">
    <property type="entry name" value="PfkB"/>
    <property type="match status" value="1"/>
</dbReference>
<gene>
    <name evidence="6" type="ORF">DXC39_21990</name>
</gene>
<name>A0A3E4U1Q5_9FIRM</name>
<feature type="domain" description="Carbohydrate kinase PfkB" evidence="5">
    <location>
        <begin position="6"/>
        <end position="295"/>
    </location>
</feature>
<organism evidence="6 7">
    <name type="scientific">Hungatella hathewayi</name>
    <dbReference type="NCBI Taxonomy" id="154046"/>
    <lineage>
        <taxon>Bacteria</taxon>
        <taxon>Bacillati</taxon>
        <taxon>Bacillota</taxon>
        <taxon>Clostridia</taxon>
        <taxon>Lachnospirales</taxon>
        <taxon>Lachnospiraceae</taxon>
        <taxon>Hungatella</taxon>
    </lineage>
</organism>
<evidence type="ECO:0000313" key="7">
    <source>
        <dbReference type="Proteomes" id="UP000261257"/>
    </source>
</evidence>
<dbReference type="SUPFAM" id="SSF53613">
    <property type="entry name" value="Ribokinase-like"/>
    <property type="match status" value="1"/>
</dbReference>
<proteinExistence type="inferred from homology"/>
<dbReference type="InterPro" id="IPR011611">
    <property type="entry name" value="PfkB_dom"/>
</dbReference>
<dbReference type="InterPro" id="IPR002139">
    <property type="entry name" value="Ribo/fructo_kinase"/>
</dbReference>
<dbReference type="InterPro" id="IPR029056">
    <property type="entry name" value="Ribokinase-like"/>
</dbReference>
<evidence type="ECO:0000256" key="4">
    <source>
        <dbReference type="RuleBase" id="RU003704"/>
    </source>
</evidence>
<sequence>MEVCGLGTIAMDVLMQVDMLPQKDGFCMVENTSYQPGGSGSNVIVQLARLGAECGYIAALSKDRYGLDILNNLKAEGVDTSCMEVFDKGVTLHTDIVIDQNGDKFIMLNMGDTFEKLEYDDMKKLYVEKTKVFYTDLCPGKPAMKAITAARNRGIETVFNMQVGLATMNGLGVSKEELLACIREVDVFAPCRQGLFDLTGTENLDECCGYLRNYTDAVLLFTLGSGGSAAYDRDGTKYEVPCKKVNVIDTTGAGDSYMGGFIYSYCIKGKDLLSSMRFATACAAHTCSGLGARFSPDLEMVGQYL</sequence>
<evidence type="ECO:0000259" key="5">
    <source>
        <dbReference type="Pfam" id="PF00294"/>
    </source>
</evidence>
<comment type="similarity">
    <text evidence="1 4">Belongs to the carbohydrate kinase PfkB family.</text>
</comment>
<dbReference type="PROSITE" id="PS00584">
    <property type="entry name" value="PFKB_KINASES_2"/>
    <property type="match status" value="1"/>
</dbReference>
<dbReference type="PRINTS" id="PR00990">
    <property type="entry name" value="RIBOKINASE"/>
</dbReference>
<keyword evidence="2 4" id="KW-0808">Transferase</keyword>
<protein>
    <submittedName>
        <fullName evidence="6">Carbohydrate kinase family protein</fullName>
    </submittedName>
</protein>
<dbReference type="Gene3D" id="3.40.1190.20">
    <property type="match status" value="1"/>
</dbReference>
<dbReference type="PANTHER" id="PTHR10584">
    <property type="entry name" value="SUGAR KINASE"/>
    <property type="match status" value="1"/>
</dbReference>
<dbReference type="AlphaFoldDB" id="A0A3E4U1Q5"/>
<evidence type="ECO:0000256" key="2">
    <source>
        <dbReference type="ARBA" id="ARBA00022679"/>
    </source>
</evidence>
<evidence type="ECO:0000313" key="6">
    <source>
        <dbReference type="EMBL" id="RGM00017.1"/>
    </source>
</evidence>
<keyword evidence="3 4" id="KW-0418">Kinase</keyword>